<name>A0ABR4AXZ1_9LECA</name>
<sequence>MLRLTIERTPPYPPNIPPLHPPSLPLHVSPHHGANMRTHPPPPAYPISPSTHPQQESTYLTNPDRDAIDSSSKTLLRDLNASIRQLSEAESIRRTSQLKVLESRYSKGLLGRWAAGEGQGEESGAGC</sequence>
<comment type="caution">
    <text evidence="2">The sequence shown here is derived from an EMBL/GenBank/DDBJ whole genome shotgun (WGS) entry which is preliminary data.</text>
</comment>
<proteinExistence type="predicted"/>
<feature type="region of interest" description="Disordered" evidence="1">
    <location>
        <begin position="1"/>
        <end position="71"/>
    </location>
</feature>
<evidence type="ECO:0000313" key="3">
    <source>
        <dbReference type="Proteomes" id="UP001590951"/>
    </source>
</evidence>
<protein>
    <submittedName>
        <fullName evidence="2">Uncharacterized protein</fullName>
    </submittedName>
</protein>
<organism evidence="2 3">
    <name type="scientific">Lepraria finkii</name>
    <dbReference type="NCBI Taxonomy" id="1340010"/>
    <lineage>
        <taxon>Eukaryota</taxon>
        <taxon>Fungi</taxon>
        <taxon>Dikarya</taxon>
        <taxon>Ascomycota</taxon>
        <taxon>Pezizomycotina</taxon>
        <taxon>Lecanoromycetes</taxon>
        <taxon>OSLEUM clade</taxon>
        <taxon>Lecanoromycetidae</taxon>
        <taxon>Lecanorales</taxon>
        <taxon>Lecanorineae</taxon>
        <taxon>Stereocaulaceae</taxon>
        <taxon>Lepraria</taxon>
    </lineage>
</organism>
<keyword evidence="3" id="KW-1185">Reference proteome</keyword>
<gene>
    <name evidence="2" type="ORF">ABVK25_009196</name>
</gene>
<dbReference type="EMBL" id="JBHFEH010000046">
    <property type="protein sequence ID" value="KAL2050527.1"/>
    <property type="molecule type" value="Genomic_DNA"/>
</dbReference>
<dbReference type="Proteomes" id="UP001590951">
    <property type="component" value="Unassembled WGS sequence"/>
</dbReference>
<evidence type="ECO:0000313" key="2">
    <source>
        <dbReference type="EMBL" id="KAL2050527.1"/>
    </source>
</evidence>
<accession>A0ABR4AXZ1</accession>
<reference evidence="2 3" key="1">
    <citation type="submission" date="2024-09" db="EMBL/GenBank/DDBJ databases">
        <title>Rethinking Asexuality: The Enigmatic Case of Functional Sexual Genes in Lepraria (Stereocaulaceae).</title>
        <authorList>
            <person name="Doellman M."/>
            <person name="Sun Y."/>
            <person name="Barcenas-Pena A."/>
            <person name="Lumbsch H.T."/>
            <person name="Grewe F."/>
        </authorList>
    </citation>
    <scope>NUCLEOTIDE SEQUENCE [LARGE SCALE GENOMIC DNA]</scope>
    <source>
        <strain evidence="2 3">Grewe 0041</strain>
    </source>
</reference>
<evidence type="ECO:0000256" key="1">
    <source>
        <dbReference type="SAM" id="MobiDB-lite"/>
    </source>
</evidence>
<feature type="compositionally biased region" description="Pro residues" evidence="1">
    <location>
        <begin position="10"/>
        <end position="24"/>
    </location>
</feature>